<dbReference type="GO" id="GO:0016878">
    <property type="term" value="F:acid-thiol ligase activity"/>
    <property type="evidence" value="ECO:0007669"/>
    <property type="project" value="UniProtKB-ARBA"/>
</dbReference>
<feature type="domain" description="AMP-dependent synthetase/ligase" evidence="1">
    <location>
        <begin position="12"/>
        <end position="357"/>
    </location>
</feature>
<reference evidence="4" key="1">
    <citation type="submission" date="2016-10" db="EMBL/GenBank/DDBJ databases">
        <authorList>
            <person name="Varghese N."/>
            <person name="Submissions S."/>
        </authorList>
    </citation>
    <scope>NUCLEOTIDE SEQUENCE [LARGE SCALE GENOMIC DNA]</scope>
    <source>
        <strain evidence="4">DUS833</strain>
    </source>
</reference>
<evidence type="ECO:0000313" key="4">
    <source>
        <dbReference type="Proteomes" id="UP000199365"/>
    </source>
</evidence>
<dbReference type="InterPro" id="IPR050237">
    <property type="entry name" value="ATP-dep_AMP-bd_enzyme"/>
</dbReference>
<dbReference type="InterPro" id="IPR025110">
    <property type="entry name" value="AMP-bd_C"/>
</dbReference>
<dbReference type="PANTHER" id="PTHR43767">
    <property type="entry name" value="LONG-CHAIN-FATTY-ACID--COA LIGASE"/>
    <property type="match status" value="1"/>
</dbReference>
<name>A0A1H1KIM3_9BURK</name>
<evidence type="ECO:0000259" key="2">
    <source>
        <dbReference type="Pfam" id="PF13193"/>
    </source>
</evidence>
<feature type="domain" description="AMP-binding enzyme C-terminal" evidence="2">
    <location>
        <begin position="407"/>
        <end position="479"/>
    </location>
</feature>
<accession>A0A1H1KIM3</accession>
<dbReference type="Pfam" id="PF13193">
    <property type="entry name" value="AMP-binding_C"/>
    <property type="match status" value="1"/>
</dbReference>
<gene>
    <name evidence="3" type="ORF">SAMN05445850_7860</name>
</gene>
<dbReference type="InterPro" id="IPR042099">
    <property type="entry name" value="ANL_N_sf"/>
</dbReference>
<dbReference type="STRING" id="157910.SAMN05445850_7860"/>
<dbReference type="InterPro" id="IPR045851">
    <property type="entry name" value="AMP-bd_C_sf"/>
</dbReference>
<dbReference type="Proteomes" id="UP000199365">
    <property type="component" value="Unassembled WGS sequence"/>
</dbReference>
<dbReference type="InterPro" id="IPR000873">
    <property type="entry name" value="AMP-dep_synth/lig_dom"/>
</dbReference>
<dbReference type="InterPro" id="IPR020845">
    <property type="entry name" value="AMP-binding_CS"/>
</dbReference>
<evidence type="ECO:0000313" key="3">
    <source>
        <dbReference type="EMBL" id="SDR61619.1"/>
    </source>
</evidence>
<protein>
    <submittedName>
        <fullName evidence="3">Acyl-CoA synthetase (AMP-forming)/AMP-acid ligase II</fullName>
    </submittedName>
</protein>
<keyword evidence="4" id="KW-1185">Reference proteome</keyword>
<dbReference type="EMBL" id="FNKX01000004">
    <property type="protein sequence ID" value="SDR61619.1"/>
    <property type="molecule type" value="Genomic_DNA"/>
</dbReference>
<dbReference type="CDD" id="cd04433">
    <property type="entry name" value="AFD_class_I"/>
    <property type="match status" value="1"/>
</dbReference>
<dbReference type="PROSITE" id="PS00455">
    <property type="entry name" value="AMP_BINDING"/>
    <property type="match status" value="1"/>
</dbReference>
<dbReference type="AlphaFoldDB" id="A0A1H1KIM3"/>
<evidence type="ECO:0000259" key="1">
    <source>
        <dbReference type="Pfam" id="PF00501"/>
    </source>
</evidence>
<keyword evidence="3" id="KW-0436">Ligase</keyword>
<dbReference type="Gene3D" id="3.40.50.12780">
    <property type="entry name" value="N-terminal domain of ligase-like"/>
    <property type="match status" value="1"/>
</dbReference>
<dbReference type="Gene3D" id="3.30.300.30">
    <property type="match status" value="1"/>
</dbReference>
<sequence length="511" mass="55070">MQSFKPANDVAQIAARYGDRVAVIDTRGRVTYKDLIAKASGIATQLRSFQLGADETIATLFRNGSDAVAAGYAVMMAGFAEAPINPALSKNELEHCLAVSEAKLVLTSADLVERFAEFKGPVVEVDSIGPKTFDPADYPQVEPAAAARVVFTSGTSGPPKGALHTQEGRWIANLLLRANLPHQPSESGPVLLMTPFSHGASLLAYAYLSSGGSVVLMDGVNTPQVLEMFERGDCAAAFMPPTVLAKVVDAAEGRRFAAVKSIFCGTAILSPHLYRRAREVFGPVIRITYGKSELFNPITVMESAETDHWYQEEGLAVCVGWPAAGVEVAIRDDDANVLPDGEVGTVHVRAHHLMSGYRTRDGFMPMSQGEYHDTGDLGFIDAKGRLRLVGRAADMIKTGGYKVAPDEVERALAGSVGNSEIAVVGIPSEYWGEVILAAVESPPPNWREQMRAVAESMTSYKRPRLLVPFERLPRNAQGKIVRRAIKDAILAQYHLIDGPRPELKEAEGLSG</sequence>
<dbReference type="PANTHER" id="PTHR43767:SF1">
    <property type="entry name" value="NONRIBOSOMAL PEPTIDE SYNTHASE PES1 (EUROFUNG)-RELATED"/>
    <property type="match status" value="1"/>
</dbReference>
<dbReference type="RefSeq" id="WP_090812345.1">
    <property type="nucleotide sequence ID" value="NZ_FNKX01000004.1"/>
</dbReference>
<proteinExistence type="predicted"/>
<dbReference type="SUPFAM" id="SSF56801">
    <property type="entry name" value="Acetyl-CoA synthetase-like"/>
    <property type="match status" value="1"/>
</dbReference>
<dbReference type="Pfam" id="PF00501">
    <property type="entry name" value="AMP-binding"/>
    <property type="match status" value="1"/>
</dbReference>
<organism evidence="3 4">
    <name type="scientific">Paraburkholderia tuberum</name>
    <dbReference type="NCBI Taxonomy" id="157910"/>
    <lineage>
        <taxon>Bacteria</taxon>
        <taxon>Pseudomonadati</taxon>
        <taxon>Pseudomonadota</taxon>
        <taxon>Betaproteobacteria</taxon>
        <taxon>Burkholderiales</taxon>
        <taxon>Burkholderiaceae</taxon>
        <taxon>Paraburkholderia</taxon>
    </lineage>
</organism>